<dbReference type="Proteomes" id="UP001301958">
    <property type="component" value="Unassembled WGS sequence"/>
</dbReference>
<dbReference type="PANTHER" id="PTHR33112:SF16">
    <property type="entry name" value="HETEROKARYON INCOMPATIBILITY DOMAIN-CONTAINING PROTEIN"/>
    <property type="match status" value="1"/>
</dbReference>
<evidence type="ECO:0000313" key="4">
    <source>
        <dbReference type="Proteomes" id="UP001301958"/>
    </source>
</evidence>
<dbReference type="InterPro" id="IPR010730">
    <property type="entry name" value="HET"/>
</dbReference>
<feature type="compositionally biased region" description="Basic and acidic residues" evidence="1">
    <location>
        <begin position="442"/>
        <end position="451"/>
    </location>
</feature>
<reference evidence="3" key="1">
    <citation type="journal article" date="2023" name="Mol. Phylogenet. Evol.">
        <title>Genome-scale phylogeny and comparative genomics of the fungal order Sordariales.</title>
        <authorList>
            <person name="Hensen N."/>
            <person name="Bonometti L."/>
            <person name="Westerberg I."/>
            <person name="Brannstrom I.O."/>
            <person name="Guillou S."/>
            <person name="Cros-Aarteil S."/>
            <person name="Calhoun S."/>
            <person name="Haridas S."/>
            <person name="Kuo A."/>
            <person name="Mondo S."/>
            <person name="Pangilinan J."/>
            <person name="Riley R."/>
            <person name="LaButti K."/>
            <person name="Andreopoulos B."/>
            <person name="Lipzen A."/>
            <person name="Chen C."/>
            <person name="Yan M."/>
            <person name="Daum C."/>
            <person name="Ng V."/>
            <person name="Clum A."/>
            <person name="Steindorff A."/>
            <person name="Ohm R.A."/>
            <person name="Martin F."/>
            <person name="Silar P."/>
            <person name="Natvig D.O."/>
            <person name="Lalanne C."/>
            <person name="Gautier V."/>
            <person name="Ament-Velasquez S.L."/>
            <person name="Kruys A."/>
            <person name="Hutchinson M.I."/>
            <person name="Powell A.J."/>
            <person name="Barry K."/>
            <person name="Miller A.N."/>
            <person name="Grigoriev I.V."/>
            <person name="Debuchy R."/>
            <person name="Gladieux P."/>
            <person name="Hiltunen Thoren M."/>
            <person name="Johannesson H."/>
        </authorList>
    </citation>
    <scope>NUCLEOTIDE SEQUENCE</scope>
    <source>
        <strain evidence="3">CBS 990.96</strain>
    </source>
</reference>
<accession>A0AAN7GS17</accession>
<feature type="compositionally biased region" description="Basic residues" evidence="1">
    <location>
        <begin position="430"/>
        <end position="441"/>
    </location>
</feature>
<dbReference type="EMBL" id="MU865362">
    <property type="protein sequence ID" value="KAK4225631.1"/>
    <property type="molecule type" value="Genomic_DNA"/>
</dbReference>
<comment type="caution">
    <text evidence="3">The sequence shown here is derived from an EMBL/GenBank/DDBJ whole genome shotgun (WGS) entry which is preliminary data.</text>
</comment>
<name>A0AAN7GS17_9PEZI</name>
<dbReference type="AlphaFoldDB" id="A0AAN7GS17"/>
<sequence length="477" mass="53800">MGQLELPRRLVDIGTTDTPVVKLVERDMIVQEPDTRYTTLSHCWGGGKGILQTTSSTLSARHLSIAWTALPKTVTRHPMTKSLTVCQDNKQDNKQAKKPQEPVNIPYSKPLLQALVTKTFRDAILVARALNVRYIWIDSLCIIQDSLADWADQASKMADIYRGSYLTLAATSAKNSHEGLLFRRSAHPIRREGRNLARLRVHSVKIQAGDVEVQARNQSTSAHIQLRDFANFPVTANAPLLSRAWCFQERMLSSRVVHFHGEEMLWECAEGTQCECGGLQAMAKVEMDSEENIKRTSKMPLKSQVSQVPNALCTRKEGLDTWLKIVNVYSPLFISKESDRLPALAGLARGFEEVLNCRYLAGLWEADISRNLTWYREPADLVRGFQLVRRQEVPSWSWASVALKTTTGQLIAIKSKPRAPVSHYDNLCRRKSHQTSSRHTKRELESTRKLQDADSNSRACLRAISSVSHHGEEFGFL</sequence>
<feature type="region of interest" description="Disordered" evidence="1">
    <location>
        <begin position="430"/>
        <end position="451"/>
    </location>
</feature>
<organism evidence="3 4">
    <name type="scientific">Podospora fimiseda</name>
    <dbReference type="NCBI Taxonomy" id="252190"/>
    <lineage>
        <taxon>Eukaryota</taxon>
        <taxon>Fungi</taxon>
        <taxon>Dikarya</taxon>
        <taxon>Ascomycota</taxon>
        <taxon>Pezizomycotina</taxon>
        <taxon>Sordariomycetes</taxon>
        <taxon>Sordariomycetidae</taxon>
        <taxon>Sordariales</taxon>
        <taxon>Podosporaceae</taxon>
        <taxon>Podospora</taxon>
    </lineage>
</organism>
<gene>
    <name evidence="3" type="ORF">QBC38DRAFT_457057</name>
</gene>
<keyword evidence="4" id="KW-1185">Reference proteome</keyword>
<proteinExistence type="predicted"/>
<evidence type="ECO:0000259" key="2">
    <source>
        <dbReference type="Pfam" id="PF06985"/>
    </source>
</evidence>
<reference evidence="3" key="2">
    <citation type="submission" date="2023-05" db="EMBL/GenBank/DDBJ databases">
        <authorList>
            <consortium name="Lawrence Berkeley National Laboratory"/>
            <person name="Steindorff A."/>
            <person name="Hensen N."/>
            <person name="Bonometti L."/>
            <person name="Westerberg I."/>
            <person name="Brannstrom I.O."/>
            <person name="Guillou S."/>
            <person name="Cros-Aarteil S."/>
            <person name="Calhoun S."/>
            <person name="Haridas S."/>
            <person name="Kuo A."/>
            <person name="Mondo S."/>
            <person name="Pangilinan J."/>
            <person name="Riley R."/>
            <person name="Labutti K."/>
            <person name="Andreopoulos B."/>
            <person name="Lipzen A."/>
            <person name="Chen C."/>
            <person name="Yanf M."/>
            <person name="Daum C."/>
            <person name="Ng V."/>
            <person name="Clum A."/>
            <person name="Ohm R."/>
            <person name="Martin F."/>
            <person name="Silar P."/>
            <person name="Natvig D."/>
            <person name="Lalanne C."/>
            <person name="Gautier V."/>
            <person name="Ament-Velasquez S.L."/>
            <person name="Kruys A."/>
            <person name="Hutchinson M.I."/>
            <person name="Powell A.J."/>
            <person name="Barry K."/>
            <person name="Miller A.N."/>
            <person name="Grigoriev I.V."/>
            <person name="Debuchy R."/>
            <person name="Gladieux P."/>
            <person name="Thoren M.H."/>
            <person name="Johannesson H."/>
        </authorList>
    </citation>
    <scope>NUCLEOTIDE SEQUENCE</scope>
    <source>
        <strain evidence="3">CBS 990.96</strain>
    </source>
</reference>
<dbReference type="Pfam" id="PF06985">
    <property type="entry name" value="HET"/>
    <property type="match status" value="1"/>
</dbReference>
<evidence type="ECO:0000256" key="1">
    <source>
        <dbReference type="SAM" id="MobiDB-lite"/>
    </source>
</evidence>
<protein>
    <submittedName>
        <fullName evidence="3">Heterokaryon incompatibility protein-domain-containing protein</fullName>
    </submittedName>
</protein>
<feature type="domain" description="Heterokaryon incompatibility" evidence="2">
    <location>
        <begin position="101"/>
        <end position="249"/>
    </location>
</feature>
<evidence type="ECO:0000313" key="3">
    <source>
        <dbReference type="EMBL" id="KAK4225631.1"/>
    </source>
</evidence>
<dbReference type="PANTHER" id="PTHR33112">
    <property type="entry name" value="DOMAIN PROTEIN, PUTATIVE-RELATED"/>
    <property type="match status" value="1"/>
</dbReference>